<keyword evidence="3" id="KW-1185">Reference proteome</keyword>
<dbReference type="PANTHER" id="PTHR34672">
    <property type="entry name" value="POLLEN-SPECIFIC ARABINOGALACTA PROTEIN BAN102"/>
    <property type="match status" value="1"/>
</dbReference>
<proteinExistence type="predicted"/>
<dbReference type="EMBL" id="CM003604">
    <property type="protein sequence ID" value="KYP73452.1"/>
    <property type="molecule type" value="Genomic_DNA"/>
</dbReference>
<accession>A0A151U291</accession>
<dbReference type="InterPro" id="IPR044702">
    <property type="entry name" value="AGP23/40"/>
</dbReference>
<evidence type="ECO:0000313" key="3">
    <source>
        <dbReference type="Proteomes" id="UP000075243"/>
    </source>
</evidence>
<protein>
    <recommendedName>
        <fullName evidence="4">Arabinogalactan peptide 23</fullName>
    </recommendedName>
</protein>
<evidence type="ECO:0000313" key="2">
    <source>
        <dbReference type="EMBL" id="KYP73452.1"/>
    </source>
</evidence>
<feature type="signal peptide" evidence="1">
    <location>
        <begin position="1"/>
        <end position="22"/>
    </location>
</feature>
<evidence type="ECO:0000256" key="1">
    <source>
        <dbReference type="SAM" id="SignalP"/>
    </source>
</evidence>
<keyword evidence="1" id="KW-0732">Signal</keyword>
<dbReference type="Proteomes" id="UP000075243">
    <property type="component" value="Chromosome 2"/>
</dbReference>
<name>A0A151U291_CAJCA</name>
<organism evidence="2 3">
    <name type="scientific">Cajanus cajan</name>
    <name type="common">Pigeon pea</name>
    <name type="synonym">Cajanus indicus</name>
    <dbReference type="NCBI Taxonomy" id="3821"/>
    <lineage>
        <taxon>Eukaryota</taxon>
        <taxon>Viridiplantae</taxon>
        <taxon>Streptophyta</taxon>
        <taxon>Embryophyta</taxon>
        <taxon>Tracheophyta</taxon>
        <taxon>Spermatophyta</taxon>
        <taxon>Magnoliopsida</taxon>
        <taxon>eudicotyledons</taxon>
        <taxon>Gunneridae</taxon>
        <taxon>Pentapetalae</taxon>
        <taxon>rosids</taxon>
        <taxon>fabids</taxon>
        <taxon>Fabales</taxon>
        <taxon>Fabaceae</taxon>
        <taxon>Papilionoideae</taxon>
        <taxon>50 kb inversion clade</taxon>
        <taxon>NPAAA clade</taxon>
        <taxon>indigoferoid/millettioid clade</taxon>
        <taxon>Phaseoleae</taxon>
        <taxon>Cajanus</taxon>
    </lineage>
</organism>
<feature type="chain" id="PRO_5007589433" description="Arabinogalactan peptide 23" evidence="1">
    <location>
        <begin position="23"/>
        <end position="60"/>
    </location>
</feature>
<reference evidence="2 3" key="1">
    <citation type="journal article" date="2012" name="Nat. Biotechnol.">
        <title>Draft genome sequence of pigeonpea (Cajanus cajan), an orphan legume crop of resource-poor farmers.</title>
        <authorList>
            <person name="Varshney R.K."/>
            <person name="Chen W."/>
            <person name="Li Y."/>
            <person name="Bharti A.K."/>
            <person name="Saxena R.K."/>
            <person name="Schlueter J.A."/>
            <person name="Donoghue M.T."/>
            <person name="Azam S."/>
            <person name="Fan G."/>
            <person name="Whaley A.M."/>
            <person name="Farmer A.D."/>
            <person name="Sheridan J."/>
            <person name="Iwata A."/>
            <person name="Tuteja R."/>
            <person name="Penmetsa R.V."/>
            <person name="Wu W."/>
            <person name="Upadhyaya H.D."/>
            <person name="Yang S.P."/>
            <person name="Shah T."/>
            <person name="Saxena K.B."/>
            <person name="Michael T."/>
            <person name="McCombie W.R."/>
            <person name="Yang B."/>
            <person name="Zhang G."/>
            <person name="Yang H."/>
            <person name="Wang J."/>
            <person name="Spillane C."/>
            <person name="Cook D.R."/>
            <person name="May G.D."/>
            <person name="Xu X."/>
            <person name="Jackson S.A."/>
        </authorList>
    </citation>
    <scope>NUCLEOTIDE SEQUENCE [LARGE SCALE GENOMIC DNA]</scope>
    <source>
        <strain evidence="3">cv. Asha</strain>
    </source>
</reference>
<dbReference type="Gramene" id="C.cajan_05928.t">
    <property type="protein sequence ID" value="C.cajan_05928.t.cds1"/>
    <property type="gene ID" value="C.cajan_05928"/>
</dbReference>
<sequence>MDMKKVTCTILIIAASMSVVVAANEVLAPAPSLSNGAFATLPFVGSLLGASISSLFALFH</sequence>
<dbReference type="AlphaFoldDB" id="A0A151U291"/>
<gene>
    <name evidence="2" type="ORF">KK1_006077</name>
</gene>
<evidence type="ECO:0008006" key="4">
    <source>
        <dbReference type="Google" id="ProtNLM"/>
    </source>
</evidence>
<dbReference type="PANTHER" id="PTHR34672:SF2">
    <property type="entry name" value="ARABINOGALACTAN PROTEIN 23"/>
    <property type="match status" value="1"/>
</dbReference>